<evidence type="ECO:0000256" key="1">
    <source>
        <dbReference type="ARBA" id="ARBA00022630"/>
    </source>
</evidence>
<dbReference type="InterPro" id="IPR019921">
    <property type="entry name" value="Lucif-like_OxRdtase_Rv2161c"/>
</dbReference>
<dbReference type="InterPro" id="IPR036661">
    <property type="entry name" value="Luciferase-like_sf"/>
</dbReference>
<proteinExistence type="predicted"/>
<dbReference type="RefSeq" id="WP_051158270.1">
    <property type="nucleotide sequence ID" value="NZ_JBIRUQ010000003.1"/>
</dbReference>
<dbReference type="Gene3D" id="3.20.20.30">
    <property type="entry name" value="Luciferase-like domain"/>
    <property type="match status" value="1"/>
</dbReference>
<dbReference type="Pfam" id="PF00296">
    <property type="entry name" value="Bac_luciferase"/>
    <property type="match status" value="1"/>
</dbReference>
<comment type="caution">
    <text evidence="6">The sequence shown here is derived from an EMBL/GenBank/DDBJ whole genome shotgun (WGS) entry which is preliminary data.</text>
</comment>
<evidence type="ECO:0000256" key="2">
    <source>
        <dbReference type="ARBA" id="ARBA00022643"/>
    </source>
</evidence>
<organism evidence="6 7">
    <name type="scientific">Nocardia carnea</name>
    <dbReference type="NCBI Taxonomy" id="37328"/>
    <lineage>
        <taxon>Bacteria</taxon>
        <taxon>Bacillati</taxon>
        <taxon>Actinomycetota</taxon>
        <taxon>Actinomycetes</taxon>
        <taxon>Mycobacteriales</taxon>
        <taxon>Nocardiaceae</taxon>
        <taxon>Nocardia</taxon>
    </lineage>
</organism>
<dbReference type="Proteomes" id="UP001611263">
    <property type="component" value="Unassembled WGS sequence"/>
</dbReference>
<evidence type="ECO:0000256" key="3">
    <source>
        <dbReference type="ARBA" id="ARBA00023002"/>
    </source>
</evidence>
<keyword evidence="2" id="KW-0288">FMN</keyword>
<gene>
    <name evidence="6" type="ORF">ACH4WX_16955</name>
</gene>
<evidence type="ECO:0000313" key="6">
    <source>
        <dbReference type="EMBL" id="MFI1462408.1"/>
    </source>
</evidence>
<evidence type="ECO:0000313" key="7">
    <source>
        <dbReference type="Proteomes" id="UP001611263"/>
    </source>
</evidence>
<dbReference type="InterPro" id="IPR011251">
    <property type="entry name" value="Luciferase-like_dom"/>
</dbReference>
<accession>A0ABW7TMZ6</accession>
<dbReference type="SUPFAM" id="SSF51679">
    <property type="entry name" value="Bacterial luciferase-like"/>
    <property type="match status" value="1"/>
</dbReference>
<keyword evidence="4" id="KW-0503">Monooxygenase</keyword>
<keyword evidence="7" id="KW-1185">Reference proteome</keyword>
<dbReference type="GeneID" id="93508481"/>
<dbReference type="EMBL" id="JBIRUQ010000003">
    <property type="protein sequence ID" value="MFI1462408.1"/>
    <property type="molecule type" value="Genomic_DNA"/>
</dbReference>
<dbReference type="GO" id="GO:0016491">
    <property type="term" value="F:oxidoreductase activity"/>
    <property type="evidence" value="ECO:0007669"/>
    <property type="project" value="UniProtKB-KW"/>
</dbReference>
<dbReference type="PANTHER" id="PTHR42847">
    <property type="entry name" value="ALKANESULFONATE MONOOXYGENASE"/>
    <property type="match status" value="1"/>
</dbReference>
<dbReference type="NCBIfam" id="TIGR03619">
    <property type="entry name" value="F420_Rv2161c"/>
    <property type="match status" value="1"/>
</dbReference>
<dbReference type="PANTHER" id="PTHR42847:SF4">
    <property type="entry name" value="ALKANESULFONATE MONOOXYGENASE-RELATED"/>
    <property type="match status" value="1"/>
</dbReference>
<protein>
    <submittedName>
        <fullName evidence="6">TIGR03619 family F420-dependent LLM class oxidoreductase</fullName>
        <ecNumber evidence="6">1.-.-.-</ecNumber>
    </submittedName>
</protein>
<keyword evidence="1" id="KW-0285">Flavoprotein</keyword>
<reference evidence="6 7" key="1">
    <citation type="submission" date="2024-10" db="EMBL/GenBank/DDBJ databases">
        <title>The Natural Products Discovery Center: Release of the First 8490 Sequenced Strains for Exploring Actinobacteria Biosynthetic Diversity.</title>
        <authorList>
            <person name="Kalkreuter E."/>
            <person name="Kautsar S.A."/>
            <person name="Yang D."/>
            <person name="Bader C.D."/>
            <person name="Teijaro C.N."/>
            <person name="Fluegel L."/>
            <person name="Davis C.M."/>
            <person name="Simpson J.R."/>
            <person name="Lauterbach L."/>
            <person name="Steele A.D."/>
            <person name="Gui C."/>
            <person name="Meng S."/>
            <person name="Li G."/>
            <person name="Viehrig K."/>
            <person name="Ye F."/>
            <person name="Su P."/>
            <person name="Kiefer A.F."/>
            <person name="Nichols A."/>
            <person name="Cepeda A.J."/>
            <person name="Yan W."/>
            <person name="Fan B."/>
            <person name="Jiang Y."/>
            <person name="Adhikari A."/>
            <person name="Zheng C.-J."/>
            <person name="Schuster L."/>
            <person name="Cowan T.M."/>
            <person name="Smanski M.J."/>
            <person name="Chevrette M.G."/>
            <person name="De Carvalho L.P.S."/>
            <person name="Shen B."/>
        </authorList>
    </citation>
    <scope>NUCLEOTIDE SEQUENCE [LARGE SCALE GENOMIC DNA]</scope>
    <source>
        <strain evidence="6 7">NPDC020568</strain>
    </source>
</reference>
<dbReference type="EC" id="1.-.-.-" evidence="6"/>
<name>A0ABW7TMZ6_9NOCA</name>
<evidence type="ECO:0000259" key="5">
    <source>
        <dbReference type="Pfam" id="PF00296"/>
    </source>
</evidence>
<feature type="domain" description="Luciferase-like" evidence="5">
    <location>
        <begin position="24"/>
        <end position="229"/>
    </location>
</feature>
<sequence>MKFDVILPGTSHIPGFYPWAHTLDADGFRRILTTIDEAGFHAVSVSEHLAMPLFEVPRLGPYWQDALSTMAFAAAATRRIRLDATVLVLPYHHPLRLAKSLATIDVLSGGRVNVSVGVGHAEQEFAAMGVPFRERGAITDEILEALNTLWTAEQPEHRGKYFEITDLAVDPRPVQKPRPPIYVGGNSKPALRRAARHEGWQPNPTNFTLEEIPPLLDYIREQPAYAGKEDIFDVNWLKAPSGVGLDKGFAGATASELNGYRDELIEAYSGDYRKAGITRVAAQPPRNIGSEQEFLDYLRWFAEEVTAAVRSESALPNTV</sequence>
<evidence type="ECO:0000256" key="4">
    <source>
        <dbReference type="ARBA" id="ARBA00023033"/>
    </source>
</evidence>
<dbReference type="InterPro" id="IPR050172">
    <property type="entry name" value="SsuD_RutA_monooxygenase"/>
</dbReference>
<keyword evidence="3 6" id="KW-0560">Oxidoreductase</keyword>